<accession>A0ABP5AQ24</accession>
<dbReference type="EMBL" id="BAAAOF010000002">
    <property type="protein sequence ID" value="GAA1917314.1"/>
    <property type="molecule type" value="Genomic_DNA"/>
</dbReference>
<dbReference type="Gene3D" id="3.20.20.140">
    <property type="entry name" value="Metal-dependent hydrolases"/>
    <property type="match status" value="1"/>
</dbReference>
<dbReference type="RefSeq" id="WP_248145524.1">
    <property type="nucleotide sequence ID" value="NZ_BAAAOF010000002.1"/>
</dbReference>
<reference evidence="4" key="1">
    <citation type="journal article" date="2019" name="Int. J. Syst. Evol. Microbiol.">
        <title>The Global Catalogue of Microorganisms (GCM) 10K type strain sequencing project: providing services to taxonomists for standard genome sequencing and annotation.</title>
        <authorList>
            <consortium name="The Broad Institute Genomics Platform"/>
            <consortium name="The Broad Institute Genome Sequencing Center for Infectious Disease"/>
            <person name="Wu L."/>
            <person name="Ma J."/>
        </authorList>
    </citation>
    <scope>NUCLEOTIDE SEQUENCE [LARGE SCALE GENOMIC DNA]</scope>
    <source>
        <strain evidence="4">JCM 14900</strain>
    </source>
</reference>
<evidence type="ECO:0000313" key="4">
    <source>
        <dbReference type="Proteomes" id="UP001501343"/>
    </source>
</evidence>
<dbReference type="InterPro" id="IPR032466">
    <property type="entry name" value="Metal_Hydrolase"/>
</dbReference>
<dbReference type="PANTHER" id="PTHR43569:SF2">
    <property type="entry name" value="AMIDOHYDROLASE-RELATED DOMAIN-CONTAINING PROTEIN"/>
    <property type="match status" value="1"/>
</dbReference>
<organism evidence="3 4">
    <name type="scientific">Microbacterium aoyamense</name>
    <dbReference type="NCBI Taxonomy" id="344166"/>
    <lineage>
        <taxon>Bacteria</taxon>
        <taxon>Bacillati</taxon>
        <taxon>Actinomycetota</taxon>
        <taxon>Actinomycetes</taxon>
        <taxon>Micrococcales</taxon>
        <taxon>Microbacteriaceae</taxon>
        <taxon>Microbacterium</taxon>
    </lineage>
</organism>
<evidence type="ECO:0000256" key="1">
    <source>
        <dbReference type="ARBA" id="ARBA00038310"/>
    </source>
</evidence>
<comment type="similarity">
    <text evidence="1">Belongs to the metallo-dependent hydrolases superfamily.</text>
</comment>
<feature type="domain" description="Amidohydrolase-related" evidence="2">
    <location>
        <begin position="20"/>
        <end position="271"/>
    </location>
</feature>
<sequence length="285" mass="31248">MIIDSQVHAYEANTSQRPWRNDPDWPPHVTGAEMLAAMDDVGVDGAILVSPFILYGYDAGYAVEIGAEFPDRFALVKMIDSADPAVEDDIALWKETPGTVGIRVRIDDRVSTRPDDPGVAAAMRAAARHDLAVNVLCGGRVDDAIALVDRHPETRFVIDHLGIDQHFPVSATPWRQLDGVLELGRRVNAMIKVSGACVLSKHPFPYPDIWGPLGRVFDAWGVERCLWGTDWTRTAKNVSYAQATIPFLLTDRLTEDERAKLMGGACAAAYGWAPSPASSERARSR</sequence>
<dbReference type="InterPro" id="IPR052350">
    <property type="entry name" value="Metallo-dep_Lactonases"/>
</dbReference>
<comment type="caution">
    <text evidence="3">The sequence shown here is derived from an EMBL/GenBank/DDBJ whole genome shotgun (WGS) entry which is preliminary data.</text>
</comment>
<evidence type="ECO:0000259" key="2">
    <source>
        <dbReference type="Pfam" id="PF04909"/>
    </source>
</evidence>
<evidence type="ECO:0000313" key="3">
    <source>
        <dbReference type="EMBL" id="GAA1917314.1"/>
    </source>
</evidence>
<protein>
    <submittedName>
        <fullName evidence="3">Amidohydrolase family protein</fullName>
    </submittedName>
</protein>
<dbReference type="InterPro" id="IPR006680">
    <property type="entry name" value="Amidohydro-rel"/>
</dbReference>
<name>A0ABP5AQ24_9MICO</name>
<dbReference type="PANTHER" id="PTHR43569">
    <property type="entry name" value="AMIDOHYDROLASE"/>
    <property type="match status" value="1"/>
</dbReference>
<proteinExistence type="inferred from homology"/>
<dbReference type="Proteomes" id="UP001501343">
    <property type="component" value="Unassembled WGS sequence"/>
</dbReference>
<gene>
    <name evidence="3" type="ORF">GCM10009775_07180</name>
</gene>
<keyword evidence="4" id="KW-1185">Reference proteome</keyword>
<dbReference type="Pfam" id="PF04909">
    <property type="entry name" value="Amidohydro_2"/>
    <property type="match status" value="1"/>
</dbReference>
<dbReference type="SUPFAM" id="SSF51556">
    <property type="entry name" value="Metallo-dependent hydrolases"/>
    <property type="match status" value="1"/>
</dbReference>